<dbReference type="EMBL" id="JAEFBJ010000003">
    <property type="protein sequence ID" value="KAG7633406.1"/>
    <property type="molecule type" value="Genomic_DNA"/>
</dbReference>
<protein>
    <submittedName>
        <fullName evidence="1">Uncharacterized protein</fullName>
    </submittedName>
</protein>
<evidence type="ECO:0000313" key="2">
    <source>
        <dbReference type="Proteomes" id="UP000694251"/>
    </source>
</evidence>
<evidence type="ECO:0000313" key="1">
    <source>
        <dbReference type="EMBL" id="KAG7633406.1"/>
    </source>
</evidence>
<sequence length="100" mass="11260">MASREVSTMIRKGFISDHSLSFSPLRTTSVSKPLSPIASPPSPYDSTSLWQEAEFGGHRWVQSDHGCAQEAFEERMESLILKMVEISECDVYVETVVLMY</sequence>
<name>A0A8T2FDD1_ARASU</name>
<organism evidence="1 2">
    <name type="scientific">Arabidopsis suecica</name>
    <name type="common">Swedish thale-cress</name>
    <name type="synonym">Cardaminopsis suecica</name>
    <dbReference type="NCBI Taxonomy" id="45249"/>
    <lineage>
        <taxon>Eukaryota</taxon>
        <taxon>Viridiplantae</taxon>
        <taxon>Streptophyta</taxon>
        <taxon>Embryophyta</taxon>
        <taxon>Tracheophyta</taxon>
        <taxon>Spermatophyta</taxon>
        <taxon>Magnoliopsida</taxon>
        <taxon>eudicotyledons</taxon>
        <taxon>Gunneridae</taxon>
        <taxon>Pentapetalae</taxon>
        <taxon>rosids</taxon>
        <taxon>malvids</taxon>
        <taxon>Brassicales</taxon>
        <taxon>Brassicaceae</taxon>
        <taxon>Camelineae</taxon>
        <taxon>Arabidopsis</taxon>
    </lineage>
</organism>
<keyword evidence="2" id="KW-1185">Reference proteome</keyword>
<proteinExistence type="predicted"/>
<comment type="caution">
    <text evidence="1">The sequence shown here is derived from an EMBL/GenBank/DDBJ whole genome shotgun (WGS) entry which is preliminary data.</text>
</comment>
<reference evidence="1 2" key="1">
    <citation type="submission" date="2020-12" db="EMBL/GenBank/DDBJ databases">
        <title>Concerted genomic and epigenomic changes stabilize Arabidopsis allopolyploids.</title>
        <authorList>
            <person name="Chen Z."/>
        </authorList>
    </citation>
    <scope>NUCLEOTIDE SEQUENCE [LARGE SCALE GENOMIC DNA]</scope>
    <source>
        <strain evidence="1">As9502</strain>
        <tissue evidence="1">Leaf</tissue>
    </source>
</reference>
<dbReference type="Proteomes" id="UP000694251">
    <property type="component" value="Chromosome 3"/>
</dbReference>
<accession>A0A8T2FDD1</accession>
<gene>
    <name evidence="1" type="ORF">ISN44_As03g037050</name>
</gene>
<dbReference type="AlphaFoldDB" id="A0A8T2FDD1"/>